<dbReference type="PANTHER" id="PTHR30432:SF1">
    <property type="entry name" value="DNA-BINDING TRANSCRIPTIONAL DUAL REGULATOR MODE"/>
    <property type="match status" value="1"/>
</dbReference>
<protein>
    <submittedName>
        <fullName evidence="3">Winged helix-turn-helix domain-containing protein</fullName>
    </submittedName>
</protein>
<organism evidence="3 4">
    <name type="scientific">Roseomonas elaeocarpi</name>
    <dbReference type="NCBI Taxonomy" id="907779"/>
    <lineage>
        <taxon>Bacteria</taxon>
        <taxon>Pseudomonadati</taxon>
        <taxon>Pseudomonadota</taxon>
        <taxon>Alphaproteobacteria</taxon>
        <taxon>Acetobacterales</taxon>
        <taxon>Roseomonadaceae</taxon>
        <taxon>Roseomonas</taxon>
    </lineage>
</organism>
<name>A0ABV6JS30_9PROT</name>
<sequence length="131" mass="13645">MPRTKRALPPDANPPDTDDAPRLSLRIDLGQGLRIGPGKVVLLEEIGRNGSISAAGRALRMSYRRAWELVEDLNRGFGTPVVETAAGGAGGGGARLTPAGAAVVQHYRAVEARAAEAVAEHLGALSAMRRG</sequence>
<comment type="caution">
    <text evidence="3">The sequence shown here is derived from an EMBL/GenBank/DDBJ whole genome shotgun (WGS) entry which is preliminary data.</text>
</comment>
<feature type="domain" description="HTH lysR-type" evidence="2">
    <location>
        <begin position="42"/>
        <end position="100"/>
    </location>
</feature>
<dbReference type="PANTHER" id="PTHR30432">
    <property type="entry name" value="TRANSCRIPTIONAL REGULATOR MODE"/>
    <property type="match status" value="1"/>
</dbReference>
<proteinExistence type="predicted"/>
<accession>A0ABV6JS30</accession>
<keyword evidence="4" id="KW-1185">Reference proteome</keyword>
<dbReference type="EMBL" id="JBHLUN010000006">
    <property type="protein sequence ID" value="MFC0408531.1"/>
    <property type="molecule type" value="Genomic_DNA"/>
</dbReference>
<dbReference type="Pfam" id="PF00126">
    <property type="entry name" value="HTH_1"/>
    <property type="match status" value="1"/>
</dbReference>
<reference evidence="3 4" key="1">
    <citation type="submission" date="2024-09" db="EMBL/GenBank/DDBJ databases">
        <authorList>
            <person name="Sun Q."/>
            <person name="Mori K."/>
        </authorList>
    </citation>
    <scope>NUCLEOTIDE SEQUENCE [LARGE SCALE GENOMIC DNA]</scope>
    <source>
        <strain evidence="3 4">TBRC 5777</strain>
    </source>
</reference>
<feature type="region of interest" description="Disordered" evidence="1">
    <location>
        <begin position="1"/>
        <end position="23"/>
    </location>
</feature>
<dbReference type="SUPFAM" id="SSF46785">
    <property type="entry name" value="Winged helix' DNA-binding domain"/>
    <property type="match status" value="1"/>
</dbReference>
<evidence type="ECO:0000256" key="1">
    <source>
        <dbReference type="SAM" id="MobiDB-lite"/>
    </source>
</evidence>
<dbReference type="InterPro" id="IPR051815">
    <property type="entry name" value="Molybdate_resp_trans_reg"/>
</dbReference>
<evidence type="ECO:0000259" key="2">
    <source>
        <dbReference type="Pfam" id="PF00126"/>
    </source>
</evidence>
<dbReference type="Gene3D" id="1.10.10.10">
    <property type="entry name" value="Winged helix-like DNA-binding domain superfamily/Winged helix DNA-binding domain"/>
    <property type="match status" value="1"/>
</dbReference>
<dbReference type="RefSeq" id="WP_377044282.1">
    <property type="nucleotide sequence ID" value="NZ_JBHLUN010000006.1"/>
</dbReference>
<evidence type="ECO:0000313" key="4">
    <source>
        <dbReference type="Proteomes" id="UP001589865"/>
    </source>
</evidence>
<dbReference type="InterPro" id="IPR000847">
    <property type="entry name" value="LysR_HTH_N"/>
</dbReference>
<dbReference type="InterPro" id="IPR036388">
    <property type="entry name" value="WH-like_DNA-bd_sf"/>
</dbReference>
<gene>
    <name evidence="3" type="ORF">ACFFGY_09750</name>
</gene>
<dbReference type="Proteomes" id="UP001589865">
    <property type="component" value="Unassembled WGS sequence"/>
</dbReference>
<evidence type="ECO:0000313" key="3">
    <source>
        <dbReference type="EMBL" id="MFC0408531.1"/>
    </source>
</evidence>
<dbReference type="InterPro" id="IPR036390">
    <property type="entry name" value="WH_DNA-bd_sf"/>
</dbReference>